<protein>
    <submittedName>
        <fullName evidence="2">Uncharacterized protein</fullName>
    </submittedName>
</protein>
<dbReference type="EMBL" id="HBIZ01054033">
    <property type="protein sequence ID" value="CAE0781879.1"/>
    <property type="molecule type" value="Transcribed_RNA"/>
</dbReference>
<dbReference type="EMBL" id="HBIZ01054030">
    <property type="protein sequence ID" value="CAE0781876.1"/>
    <property type="molecule type" value="Transcribed_RNA"/>
</dbReference>
<accession>A0A6T0CME0</accession>
<name>A0A6T0CME0_CHRCT</name>
<proteinExistence type="predicted"/>
<evidence type="ECO:0000313" key="2">
    <source>
        <dbReference type="EMBL" id="CAE0781876.1"/>
    </source>
</evidence>
<evidence type="ECO:0000313" key="3">
    <source>
        <dbReference type="EMBL" id="CAE0781879.1"/>
    </source>
</evidence>
<dbReference type="AlphaFoldDB" id="A0A6T0CME0"/>
<evidence type="ECO:0000256" key="1">
    <source>
        <dbReference type="SAM" id="MobiDB-lite"/>
    </source>
</evidence>
<gene>
    <name evidence="2" type="ORF">PCAR00345_LOCUS34572</name>
    <name evidence="3" type="ORF">PCAR00345_LOCUS34575</name>
</gene>
<feature type="region of interest" description="Disordered" evidence="1">
    <location>
        <begin position="36"/>
        <end position="59"/>
    </location>
</feature>
<sequence length="276" mass="29714">MCRLKPGNLQLGCSEDPGAHTVCAIAAAAIECQSTTVTPTPSPQATPQAPPPSAPPRPDFGCLDFEAMADVRDADEWCSSPDRNSNPDACNNAFATTFPNEESFPGYFHTPRIHRNPSVRVQRQRCWHNNLDGDAARCTMEAKQYQCATPITFNCSYAHANDIQRPPNAKWCSAMETKELCEAKYAHAGTPWTVHGITGKNYRPCYWVEGAGCSLAAKGLNCRDPDAGARCIDVWNTAVVGDITCADLATALARDNAISLQAAAAQVGSFYTVCAP</sequence>
<feature type="compositionally biased region" description="Pro residues" evidence="1">
    <location>
        <begin position="40"/>
        <end position="58"/>
    </location>
</feature>
<organism evidence="2">
    <name type="scientific">Chrysotila carterae</name>
    <name type="common">Marine alga</name>
    <name type="synonym">Syracosphaera carterae</name>
    <dbReference type="NCBI Taxonomy" id="13221"/>
    <lineage>
        <taxon>Eukaryota</taxon>
        <taxon>Haptista</taxon>
        <taxon>Haptophyta</taxon>
        <taxon>Prymnesiophyceae</taxon>
        <taxon>Isochrysidales</taxon>
        <taxon>Isochrysidaceae</taxon>
        <taxon>Chrysotila</taxon>
    </lineage>
</organism>
<reference evidence="2" key="1">
    <citation type="submission" date="2021-01" db="EMBL/GenBank/DDBJ databases">
        <authorList>
            <person name="Corre E."/>
            <person name="Pelletier E."/>
            <person name="Niang G."/>
            <person name="Scheremetjew M."/>
            <person name="Finn R."/>
            <person name="Kale V."/>
            <person name="Holt S."/>
            <person name="Cochrane G."/>
            <person name="Meng A."/>
            <person name="Brown T."/>
            <person name="Cohen L."/>
        </authorList>
    </citation>
    <scope>NUCLEOTIDE SEQUENCE</scope>
    <source>
        <strain evidence="2">CCMP645</strain>
    </source>
</reference>